<gene>
    <name evidence="3" type="ORF">RDB_LOCUS74880</name>
</gene>
<feature type="region of interest" description="Disordered" evidence="1">
    <location>
        <begin position="446"/>
        <end position="493"/>
    </location>
</feature>
<keyword evidence="2" id="KW-1133">Transmembrane helix</keyword>
<reference evidence="3" key="1">
    <citation type="submission" date="2021-01" db="EMBL/GenBank/DDBJ databases">
        <authorList>
            <person name="Kaushik A."/>
        </authorList>
    </citation>
    <scope>NUCLEOTIDE SEQUENCE</scope>
    <source>
        <strain evidence="3">AG3-1AP</strain>
    </source>
</reference>
<evidence type="ECO:0000256" key="1">
    <source>
        <dbReference type="SAM" id="MobiDB-lite"/>
    </source>
</evidence>
<sequence>MQSNQHKRLAKRILRRFEPTWTGQAVDVTSALAITAIATEAQPTTTSIPQLPTTSLVLNLSTSTPVVPTTQAQLTTSTPTPVLTPVLTPSSSTETSTSSIAVATSQSTSATVLSTLSTGSTTSTSASLLTTSDTPTLISSTPAQTTAAPPPTTTKAAAPAVTTPTSRSSTLIRTTSSYTDSDGLVINTIVVIQAPAPTATGSATPKSTGNAGTIVGAVAGGFVAIICLIAFVSWIIRQHNRRKGGNHDDFDKQSYLRNSMMIPDEPDHPVRGTQAALALARSNTHVGPRPPTMIERKNTYYTHGQPSPTFAPGQVISFEPGQIVSAPPTAGEPAYPSPVAFAAYTPPDQHHQSELARRPSGAQLLNRAPTNGGMYDHSYAPSAVSYGPDSYRMQSPDSYAHDAYTYPMHPGAVDHRGMVQSVTPYQAQQYAEITRQLENAVYEHDSFHAISPGPGPASPSGPAVSRAEVDSPTKGSPIDEHLLPNPFDEKRIDSMPPALPVIESLSRTGTPIDPNPQYAHWSYDSKAQNGGNRLSVAGMQTPEPTTPPPMAVIHEGHPTRAPANVAQPAKRPDTMFDVDDAYGGI</sequence>
<feature type="region of interest" description="Disordered" evidence="1">
    <location>
        <begin position="116"/>
        <end position="168"/>
    </location>
</feature>
<feature type="transmembrane region" description="Helical" evidence="2">
    <location>
        <begin position="214"/>
        <end position="236"/>
    </location>
</feature>
<comment type="caution">
    <text evidence="3">The sequence shown here is derived from an EMBL/GenBank/DDBJ whole genome shotgun (WGS) entry which is preliminary data.</text>
</comment>
<dbReference type="Proteomes" id="UP000663831">
    <property type="component" value="Unassembled WGS sequence"/>
</dbReference>
<evidence type="ECO:0000256" key="2">
    <source>
        <dbReference type="SAM" id="Phobius"/>
    </source>
</evidence>
<evidence type="ECO:0008006" key="5">
    <source>
        <dbReference type="Google" id="ProtNLM"/>
    </source>
</evidence>
<feature type="region of interest" description="Disordered" evidence="1">
    <location>
        <begin position="69"/>
        <end position="98"/>
    </location>
</feature>
<organism evidence="3 4">
    <name type="scientific">Rhizoctonia solani</name>
    <dbReference type="NCBI Taxonomy" id="456999"/>
    <lineage>
        <taxon>Eukaryota</taxon>
        <taxon>Fungi</taxon>
        <taxon>Dikarya</taxon>
        <taxon>Basidiomycota</taxon>
        <taxon>Agaricomycotina</taxon>
        <taxon>Agaricomycetes</taxon>
        <taxon>Cantharellales</taxon>
        <taxon>Ceratobasidiaceae</taxon>
        <taxon>Rhizoctonia</taxon>
    </lineage>
</organism>
<evidence type="ECO:0000313" key="3">
    <source>
        <dbReference type="EMBL" id="CAE6459587.1"/>
    </source>
</evidence>
<dbReference type="EMBL" id="CAJMWV010002305">
    <property type="protein sequence ID" value="CAE6459587.1"/>
    <property type="molecule type" value="Genomic_DNA"/>
</dbReference>
<keyword evidence="2" id="KW-0812">Transmembrane</keyword>
<protein>
    <recommendedName>
        <fullName evidence="5">Transmembrane protein</fullName>
    </recommendedName>
</protein>
<dbReference type="AlphaFoldDB" id="A0A8H3BMI2"/>
<accession>A0A8H3BMI2</accession>
<proteinExistence type="predicted"/>
<evidence type="ECO:0000313" key="4">
    <source>
        <dbReference type="Proteomes" id="UP000663831"/>
    </source>
</evidence>
<name>A0A8H3BMI2_9AGAM</name>
<dbReference type="CDD" id="cd12087">
    <property type="entry name" value="TM_EGFR-like"/>
    <property type="match status" value="1"/>
</dbReference>
<keyword evidence="2" id="KW-0472">Membrane</keyword>
<feature type="compositionally biased region" description="Basic and acidic residues" evidence="1">
    <location>
        <begin position="467"/>
        <end position="493"/>
    </location>
</feature>